<reference evidence="2" key="1">
    <citation type="submission" date="2013-09" db="EMBL/GenBank/DDBJ databases">
        <title>The Genome Sequence of Anopheles culicifacies species A.</title>
        <authorList>
            <consortium name="The Broad Institute Genomics Platform"/>
            <person name="Neafsey D.E."/>
            <person name="Besansky N."/>
            <person name="Howell P."/>
            <person name="Walton C."/>
            <person name="Young S.K."/>
            <person name="Zeng Q."/>
            <person name="Gargeya S."/>
            <person name="Fitzgerald M."/>
            <person name="Haas B."/>
            <person name="Abouelleil A."/>
            <person name="Allen A.W."/>
            <person name="Alvarado L."/>
            <person name="Arachchi H.M."/>
            <person name="Berlin A.M."/>
            <person name="Chapman S.B."/>
            <person name="Gainer-Dewar J."/>
            <person name="Goldberg J."/>
            <person name="Griggs A."/>
            <person name="Gujja S."/>
            <person name="Hansen M."/>
            <person name="Howarth C."/>
            <person name="Imamovic A."/>
            <person name="Ireland A."/>
            <person name="Larimer J."/>
            <person name="McCowan C."/>
            <person name="Murphy C."/>
            <person name="Pearson M."/>
            <person name="Poon T.W."/>
            <person name="Priest M."/>
            <person name="Roberts A."/>
            <person name="Saif S."/>
            <person name="Shea T."/>
            <person name="Sisk P."/>
            <person name="Sykes S."/>
            <person name="Wortman J."/>
            <person name="Nusbaum C."/>
            <person name="Birren B."/>
        </authorList>
    </citation>
    <scope>NUCLEOTIDE SEQUENCE [LARGE SCALE GENOMIC DNA]</scope>
    <source>
        <strain evidence="2">A-37</strain>
    </source>
</reference>
<keyword evidence="2" id="KW-1185">Reference proteome</keyword>
<dbReference type="VEuPathDB" id="VectorBase:ACUA029104"/>
<dbReference type="EnsemblMetazoa" id="ACUA029104-RA">
    <property type="protein sequence ID" value="ACUA029104-PA"/>
    <property type="gene ID" value="ACUA029104"/>
</dbReference>
<sequence>MEQIVKTRDVEKFVSETKYFLDEFDSIISHWDLSGNFFLHYLIEIHENVTQLLSRFTTLSLEGVGDRKSKPFFNLKCCDLEFQTVKDLRLHHHSCRHKKSHFEETDNCEVGGANGRARVKYHTFYIPFLTFLSLNLPYLNWHFSIGG</sequence>
<proteinExistence type="predicted"/>
<name>A0A2C9GUJ6_9DIPT</name>
<dbReference type="EMBL" id="AXCM01002816">
    <property type="status" value="NOT_ANNOTATED_CDS"/>
    <property type="molecule type" value="Genomic_DNA"/>
</dbReference>
<accession>A0A2C9GUJ6</accession>
<evidence type="ECO:0000313" key="2">
    <source>
        <dbReference type="Proteomes" id="UP000075883"/>
    </source>
</evidence>
<dbReference type="Proteomes" id="UP000075883">
    <property type="component" value="Unassembled WGS sequence"/>
</dbReference>
<reference evidence="1" key="2">
    <citation type="submission" date="2020-05" db="UniProtKB">
        <authorList>
            <consortium name="EnsemblMetazoa"/>
        </authorList>
    </citation>
    <scope>IDENTIFICATION</scope>
    <source>
        <strain evidence="1">A-37</strain>
    </source>
</reference>
<dbReference type="AlphaFoldDB" id="A0A2C9GUJ6"/>
<protein>
    <submittedName>
        <fullName evidence="1">Uncharacterized protein</fullName>
    </submittedName>
</protein>
<organism evidence="1 2">
    <name type="scientific">Anopheles culicifacies</name>
    <dbReference type="NCBI Taxonomy" id="139723"/>
    <lineage>
        <taxon>Eukaryota</taxon>
        <taxon>Metazoa</taxon>
        <taxon>Ecdysozoa</taxon>
        <taxon>Arthropoda</taxon>
        <taxon>Hexapoda</taxon>
        <taxon>Insecta</taxon>
        <taxon>Pterygota</taxon>
        <taxon>Neoptera</taxon>
        <taxon>Endopterygota</taxon>
        <taxon>Diptera</taxon>
        <taxon>Nematocera</taxon>
        <taxon>Culicoidea</taxon>
        <taxon>Culicidae</taxon>
        <taxon>Anophelinae</taxon>
        <taxon>Anopheles</taxon>
        <taxon>culicifacies species complex</taxon>
    </lineage>
</organism>
<evidence type="ECO:0000313" key="1">
    <source>
        <dbReference type="EnsemblMetazoa" id="ACUA029104-PA"/>
    </source>
</evidence>